<reference evidence="4" key="1">
    <citation type="journal article" date="2019" name="MBio">
        <title>Virus Genomes from Deep Sea Sediments Expand the Ocean Megavirome and Support Independent Origins of Viral Gigantism.</title>
        <authorList>
            <person name="Backstrom D."/>
            <person name="Yutin N."/>
            <person name="Jorgensen S.L."/>
            <person name="Dharamshi J."/>
            <person name="Homa F."/>
            <person name="Zaremba-Niedwiedzka K."/>
            <person name="Spang A."/>
            <person name="Wolf Y.I."/>
            <person name="Koonin E.V."/>
            <person name="Ettema T.J."/>
        </authorList>
    </citation>
    <scope>NUCLEOTIDE SEQUENCE</scope>
</reference>
<dbReference type="InterPro" id="IPR003890">
    <property type="entry name" value="MIF4G-like_typ-3"/>
</dbReference>
<evidence type="ECO:0000256" key="1">
    <source>
        <dbReference type="ARBA" id="ARBA00022540"/>
    </source>
</evidence>
<protein>
    <submittedName>
        <fullName evidence="4">Middle domain of initiation factor 4G</fullName>
    </submittedName>
</protein>
<dbReference type="Pfam" id="PF02854">
    <property type="entry name" value="MIF4G"/>
    <property type="match status" value="1"/>
</dbReference>
<dbReference type="SUPFAM" id="SSF48371">
    <property type="entry name" value="ARM repeat"/>
    <property type="match status" value="1"/>
</dbReference>
<keyword evidence="2" id="KW-0648">Protein biosynthesis</keyword>
<name>A0A481Z1R5_9VIRU</name>
<gene>
    <name evidence="4" type="ORF">LCMiAC02_01300</name>
</gene>
<evidence type="ECO:0000313" key="4">
    <source>
        <dbReference type="EMBL" id="QBK89037.1"/>
    </source>
</evidence>
<accession>A0A481Z1R5</accession>
<dbReference type="PANTHER" id="PTHR23253">
    <property type="entry name" value="EUKARYOTIC TRANSLATION INITIATION FACTOR 4 GAMMA"/>
    <property type="match status" value="1"/>
</dbReference>
<dbReference type="GO" id="GO:0003729">
    <property type="term" value="F:mRNA binding"/>
    <property type="evidence" value="ECO:0007669"/>
    <property type="project" value="TreeGrafter"/>
</dbReference>
<evidence type="ECO:0000259" key="3">
    <source>
        <dbReference type="Pfam" id="PF02854"/>
    </source>
</evidence>
<proteinExistence type="predicted"/>
<dbReference type="Gene3D" id="1.25.40.180">
    <property type="match status" value="1"/>
</dbReference>
<organism evidence="4">
    <name type="scientific">Mimivirus LCMiAC02</name>
    <dbReference type="NCBI Taxonomy" id="2506609"/>
    <lineage>
        <taxon>Viruses</taxon>
        <taxon>Varidnaviria</taxon>
        <taxon>Bamfordvirae</taxon>
        <taxon>Nucleocytoviricota</taxon>
        <taxon>Megaviricetes</taxon>
        <taxon>Imitervirales</taxon>
        <taxon>Mimiviridae</taxon>
        <taxon>Klosneuvirinae</taxon>
    </lineage>
</organism>
<feature type="domain" description="MIF4G" evidence="3">
    <location>
        <begin position="81"/>
        <end position="282"/>
    </location>
</feature>
<dbReference type="EMBL" id="MK500407">
    <property type="protein sequence ID" value="QBK89037.1"/>
    <property type="molecule type" value="Genomic_DNA"/>
</dbReference>
<sequence>MSRLSGLSGLSVLSLKEFYSYKPLNLDIHKNLIELCKNNYSNSKTINTSGWRRVNTRAQTWISSNKKEKNSALRTDIRMCLNVINKGNFNKIYNKLKNLKITTRVHMMMLIDQIFTNVVMAPTFVKIYAVLCKNLSSYYIKSRIDGDLIYFRKLFLKKCKITFEILIKLKDEEEIRGTIFKFRENLNNYILFLGELYQKDILMDKVINMIFSKLIGTTTPQKWYQVKLICELMKMVGKKLYSRKYDQITVHFNKLLKIAENKNKKYKMREICLIDDLVCVKNEEQWVKGKNQY</sequence>
<dbReference type="InterPro" id="IPR016024">
    <property type="entry name" value="ARM-type_fold"/>
</dbReference>
<dbReference type="PANTHER" id="PTHR23253:SF9">
    <property type="entry name" value="EUKARYOTIC TRANSLATION INITIATION FACTOR 4 GAMMA 2"/>
    <property type="match status" value="1"/>
</dbReference>
<evidence type="ECO:0000256" key="2">
    <source>
        <dbReference type="ARBA" id="ARBA00022917"/>
    </source>
</evidence>
<keyword evidence="1 4" id="KW-0396">Initiation factor</keyword>